<accession>A0A1X7TR04</accession>
<dbReference type="AlphaFoldDB" id="A0A1X7TR04"/>
<dbReference type="InParanoid" id="A0A1X7TR04"/>
<dbReference type="EnsemblMetazoa" id="Aqu2.1.17385_001">
    <property type="protein sequence ID" value="Aqu2.1.17385_001"/>
    <property type="gene ID" value="Aqu2.1.17385"/>
</dbReference>
<proteinExistence type="predicted"/>
<evidence type="ECO:0000313" key="1">
    <source>
        <dbReference type="EnsemblMetazoa" id="Aqu2.1.17385_001"/>
    </source>
</evidence>
<sequence>MIHLPSLPSAKVLSASEPTGVAALATSRLKSMNPSVHTPPPVAPSLLATNNNRIRTASERAEERAGISCLQQLINYSLLYQLEKTTPTGFSFHVLSRVY</sequence>
<protein>
    <submittedName>
        <fullName evidence="1">Uncharacterized protein</fullName>
    </submittedName>
</protein>
<name>A0A1X7TR04_AMPQE</name>
<reference evidence="1" key="1">
    <citation type="submission" date="2017-05" db="UniProtKB">
        <authorList>
            <consortium name="EnsemblMetazoa"/>
        </authorList>
    </citation>
    <scope>IDENTIFICATION</scope>
</reference>
<organism evidence="1">
    <name type="scientific">Amphimedon queenslandica</name>
    <name type="common">Sponge</name>
    <dbReference type="NCBI Taxonomy" id="400682"/>
    <lineage>
        <taxon>Eukaryota</taxon>
        <taxon>Metazoa</taxon>
        <taxon>Porifera</taxon>
        <taxon>Demospongiae</taxon>
        <taxon>Heteroscleromorpha</taxon>
        <taxon>Haplosclerida</taxon>
        <taxon>Niphatidae</taxon>
        <taxon>Amphimedon</taxon>
    </lineage>
</organism>